<dbReference type="SMART" id="SM00064">
    <property type="entry name" value="FYVE"/>
    <property type="match status" value="1"/>
</dbReference>
<dbReference type="InterPro" id="IPR017455">
    <property type="entry name" value="Znf_FYVE-rel"/>
</dbReference>
<dbReference type="SUPFAM" id="SSF50729">
    <property type="entry name" value="PH domain-like"/>
    <property type="match status" value="2"/>
</dbReference>
<feature type="region of interest" description="Disordered" evidence="9">
    <location>
        <begin position="365"/>
        <end position="432"/>
    </location>
</feature>
<dbReference type="PROSITE" id="PS50178">
    <property type="entry name" value="ZF_FYVE"/>
    <property type="match status" value="1"/>
</dbReference>
<name>A0ABN8QJD8_9CNID</name>
<feature type="region of interest" description="Disordered" evidence="9">
    <location>
        <begin position="152"/>
        <end position="254"/>
    </location>
</feature>
<dbReference type="Pfam" id="PF01363">
    <property type="entry name" value="FYVE"/>
    <property type="match status" value="1"/>
</dbReference>
<protein>
    <recommendedName>
        <fullName evidence="15">FYVE, RhoGEF and PH domain-containing protein 4</fullName>
    </recommendedName>
</protein>
<dbReference type="PROSITE" id="PS50010">
    <property type="entry name" value="DH_2"/>
    <property type="match status" value="1"/>
</dbReference>
<evidence type="ECO:0000256" key="5">
    <source>
        <dbReference type="ARBA" id="ARBA00022771"/>
    </source>
</evidence>
<evidence type="ECO:0000256" key="6">
    <source>
        <dbReference type="ARBA" id="ARBA00022833"/>
    </source>
</evidence>
<evidence type="ECO:0000256" key="8">
    <source>
        <dbReference type="PROSITE-ProRule" id="PRU00091"/>
    </source>
</evidence>
<feature type="compositionally biased region" description="Polar residues" evidence="9">
    <location>
        <begin position="195"/>
        <end position="207"/>
    </location>
</feature>
<dbReference type="EMBL" id="CALNXK010000130">
    <property type="protein sequence ID" value="CAH3164743.1"/>
    <property type="molecule type" value="Genomic_DNA"/>
</dbReference>
<evidence type="ECO:0000256" key="2">
    <source>
        <dbReference type="ARBA" id="ARBA00022490"/>
    </source>
</evidence>
<dbReference type="InterPro" id="IPR000306">
    <property type="entry name" value="Znf_FYVE"/>
</dbReference>
<feature type="compositionally biased region" description="Low complexity" evidence="9">
    <location>
        <begin position="372"/>
        <end position="385"/>
    </location>
</feature>
<dbReference type="InterPro" id="IPR001849">
    <property type="entry name" value="PH_domain"/>
</dbReference>
<dbReference type="InterPro" id="IPR055251">
    <property type="entry name" value="SOS1_NGEF_PH"/>
</dbReference>
<dbReference type="InterPro" id="IPR000219">
    <property type="entry name" value="DH_dom"/>
</dbReference>
<evidence type="ECO:0008006" key="15">
    <source>
        <dbReference type="Google" id="ProtNLM"/>
    </source>
</evidence>
<keyword evidence="3" id="KW-0344">Guanine-nucleotide releasing factor</keyword>
<keyword evidence="5 8" id="KW-0863">Zinc-finger</keyword>
<gene>
    <name evidence="13" type="ORF">PLOB_00006838</name>
</gene>
<evidence type="ECO:0000313" key="13">
    <source>
        <dbReference type="EMBL" id="CAH3164743.1"/>
    </source>
</evidence>
<keyword evidence="14" id="KW-1185">Reference proteome</keyword>
<organism evidence="13 14">
    <name type="scientific">Porites lobata</name>
    <dbReference type="NCBI Taxonomy" id="104759"/>
    <lineage>
        <taxon>Eukaryota</taxon>
        <taxon>Metazoa</taxon>
        <taxon>Cnidaria</taxon>
        <taxon>Anthozoa</taxon>
        <taxon>Hexacorallia</taxon>
        <taxon>Scleractinia</taxon>
        <taxon>Fungiina</taxon>
        <taxon>Poritidae</taxon>
        <taxon>Porites</taxon>
    </lineage>
</organism>
<dbReference type="PANTHER" id="PTHR12673">
    <property type="entry name" value="FACIOGENITAL DYSPLASIA PROTEIN"/>
    <property type="match status" value="1"/>
</dbReference>
<dbReference type="Gene3D" id="1.20.900.10">
    <property type="entry name" value="Dbl homology (DH) domain"/>
    <property type="match status" value="1"/>
</dbReference>
<accession>A0ABN8QJD8</accession>
<dbReference type="CDD" id="cd00160">
    <property type="entry name" value="RhoGEF"/>
    <property type="match status" value="1"/>
</dbReference>
<keyword evidence="2" id="KW-0963">Cytoplasm</keyword>
<feature type="domain" description="FYVE-type" evidence="12">
    <location>
        <begin position="789"/>
        <end position="848"/>
    </location>
</feature>
<evidence type="ECO:0000256" key="1">
    <source>
        <dbReference type="ARBA" id="ARBA00004245"/>
    </source>
</evidence>
<feature type="region of interest" description="Disordered" evidence="9">
    <location>
        <begin position="281"/>
        <end position="348"/>
    </location>
</feature>
<comment type="caution">
    <text evidence="13">The sequence shown here is derived from an EMBL/GenBank/DDBJ whole genome shotgun (WGS) entry which is preliminary data.</text>
</comment>
<evidence type="ECO:0000259" key="10">
    <source>
        <dbReference type="PROSITE" id="PS50003"/>
    </source>
</evidence>
<feature type="compositionally biased region" description="Low complexity" evidence="9">
    <location>
        <begin position="419"/>
        <end position="428"/>
    </location>
</feature>
<comment type="subcellular location">
    <subcellularLocation>
        <location evidence="1">Cytoplasm</location>
        <location evidence="1">Cytoskeleton</location>
    </subcellularLocation>
</comment>
<sequence length="993" mass="112849">MDAATSENKLKRIAQLRAQQFKIREECITRARSPAGQPVAYQKVKEKSNINRRSRVMSDPDIPGSLVILNAKGLFQGKNGNVSVSNQERHCKSVSKMDRGTTNRPVFCDPSISSKESKVSDLKKRFEAVCQHDIERDKLKIEGEFLNPLHKINQRSNTSGKSRDVRRNLKEVSSGEFDSPRDKGVTETDLANPLQKASQGFASVTVNKSKKPVQKDTEKPLTSEAKECDSLKDKDKGDLSNSNPLDKVNEVLVSRTDQKSKANIQKKLENVLHSTDVLIKKSTSPPNANAVIAEPVSAEQLTELEMKKKPPDRPPPRPPKKDPLKRVKSESNPMPLSENHEGTTNLHVQEGESMEEIIQNENEVLQRRSESEGIVNGNNEINSNDENGDDDDEDDNEWDTDFDDDIDDEEEDRIKRDSQSSQESSGDGESLEFPDAISKKLYNIASEILTTERAYVRRLNLLDQVFYMRLNNECCAKGVIPLEALNDIFSNIQAIHQLHRDFLLPKLEGRMKEWSTNNQIGDILKGLAPFLKMYTLYVGNFDKATEALSTWTKKSPAMAAVIEEIQKSKECENLTLQHHMLEPVQRVPRYQLLLKDYLSKLPADSGDLKNTSDALEIIAESARHANDSMKKTERFKILLEIQERIGDDYPLITASRELVMEGEFRKVAARTTDSHQERTLMLFNDVLLCCAKFPGTNRYKVKVEMDLYGMEVDSVDEEIEVENAFRITSKQRVMDFTAASGDAKWTFINKIEETINELTIKRESYRRGSKIEVIQEGDLGKKAPAWVRDEAVSMCMLCDVLFTKFRRRHHCRACGRVVCGHCSSFKAALEYKKGKLEKVCQCCHKVLVTGSSEEKAKEAVAKGNSILKIGNANIWQSGYLNFKVKGDKGWQKRWFVLTSEFVLLRYKAKKDSKAESNLPLPGYTVDKPTLADEVDRKNVFKMHHKNLRVHFFQAESEESLIRWMELLTQATRAEEIDVNMLQVKKKYERSNSS</sequence>
<keyword evidence="4" id="KW-0479">Metal-binding</keyword>
<dbReference type="SMART" id="SM00325">
    <property type="entry name" value="RhoGEF"/>
    <property type="match status" value="1"/>
</dbReference>
<feature type="domain" description="PH" evidence="10">
    <location>
        <begin position="873"/>
        <end position="972"/>
    </location>
</feature>
<dbReference type="Proteomes" id="UP001159405">
    <property type="component" value="Unassembled WGS sequence"/>
</dbReference>
<dbReference type="SMART" id="SM00233">
    <property type="entry name" value="PH"/>
    <property type="match status" value="2"/>
</dbReference>
<feature type="compositionally biased region" description="Basic and acidic residues" evidence="9">
    <location>
        <begin position="304"/>
        <end position="329"/>
    </location>
</feature>
<evidence type="ECO:0000313" key="14">
    <source>
        <dbReference type="Proteomes" id="UP001159405"/>
    </source>
</evidence>
<dbReference type="Pfam" id="PF00621">
    <property type="entry name" value="RhoGEF"/>
    <property type="match status" value="1"/>
</dbReference>
<dbReference type="Gene3D" id="2.30.29.30">
    <property type="entry name" value="Pleckstrin-homology domain (PH domain)/Phosphotyrosine-binding domain (PTB)"/>
    <property type="match status" value="2"/>
</dbReference>
<evidence type="ECO:0000259" key="11">
    <source>
        <dbReference type="PROSITE" id="PS50010"/>
    </source>
</evidence>
<proteinExistence type="predicted"/>
<feature type="compositionally biased region" description="Basic and acidic residues" evidence="9">
    <location>
        <begin position="213"/>
        <end position="238"/>
    </location>
</feature>
<dbReference type="InterPro" id="IPR051092">
    <property type="entry name" value="FYVE_RhoGEF_PH"/>
</dbReference>
<evidence type="ECO:0000256" key="7">
    <source>
        <dbReference type="ARBA" id="ARBA00023212"/>
    </source>
</evidence>
<evidence type="ECO:0000256" key="4">
    <source>
        <dbReference type="ARBA" id="ARBA00022723"/>
    </source>
</evidence>
<evidence type="ECO:0000256" key="3">
    <source>
        <dbReference type="ARBA" id="ARBA00022658"/>
    </source>
</evidence>
<dbReference type="InterPro" id="IPR011993">
    <property type="entry name" value="PH-like_dom_sf"/>
</dbReference>
<dbReference type="Pfam" id="PF00169">
    <property type="entry name" value="PH"/>
    <property type="match status" value="1"/>
</dbReference>
<feature type="compositionally biased region" description="Basic and acidic residues" evidence="9">
    <location>
        <begin position="161"/>
        <end position="170"/>
    </location>
</feature>
<keyword evidence="7" id="KW-0206">Cytoskeleton</keyword>
<keyword evidence="6" id="KW-0862">Zinc</keyword>
<dbReference type="Pfam" id="PF22697">
    <property type="entry name" value="SOS1_NGEF_PH"/>
    <property type="match status" value="1"/>
</dbReference>
<dbReference type="PANTHER" id="PTHR12673:SF241">
    <property type="entry name" value="DH DOMAIN-CONTAINING PROTEIN"/>
    <property type="match status" value="1"/>
</dbReference>
<evidence type="ECO:0000259" key="12">
    <source>
        <dbReference type="PROSITE" id="PS50178"/>
    </source>
</evidence>
<reference evidence="13 14" key="1">
    <citation type="submission" date="2022-05" db="EMBL/GenBank/DDBJ databases">
        <authorList>
            <consortium name="Genoscope - CEA"/>
            <person name="William W."/>
        </authorList>
    </citation>
    <scope>NUCLEOTIDE SEQUENCE [LARGE SCALE GENOMIC DNA]</scope>
</reference>
<dbReference type="Gene3D" id="3.30.40.10">
    <property type="entry name" value="Zinc/RING finger domain, C3HC4 (zinc finger)"/>
    <property type="match status" value="1"/>
</dbReference>
<dbReference type="InterPro" id="IPR035899">
    <property type="entry name" value="DBL_dom_sf"/>
</dbReference>
<dbReference type="PROSITE" id="PS50003">
    <property type="entry name" value="PH_DOMAIN"/>
    <property type="match status" value="1"/>
</dbReference>
<dbReference type="InterPro" id="IPR013083">
    <property type="entry name" value="Znf_RING/FYVE/PHD"/>
</dbReference>
<evidence type="ECO:0000256" key="9">
    <source>
        <dbReference type="SAM" id="MobiDB-lite"/>
    </source>
</evidence>
<dbReference type="SUPFAM" id="SSF48065">
    <property type="entry name" value="DBL homology domain (DH-domain)"/>
    <property type="match status" value="1"/>
</dbReference>
<feature type="compositionally biased region" description="Acidic residues" evidence="9">
    <location>
        <begin position="386"/>
        <end position="411"/>
    </location>
</feature>
<feature type="domain" description="DH" evidence="11">
    <location>
        <begin position="440"/>
        <end position="628"/>
    </location>
</feature>